<dbReference type="InterPro" id="IPR018768">
    <property type="entry name" value="DUF2344"/>
</dbReference>
<gene>
    <name evidence="2" type="ORF">INF35_02530</name>
</gene>
<accession>A0ABR9R0K4</accession>
<reference evidence="2 3" key="1">
    <citation type="submission" date="2020-10" db="EMBL/GenBank/DDBJ databases">
        <title>ChiBAC.</title>
        <authorList>
            <person name="Zenner C."/>
            <person name="Hitch T.C.A."/>
            <person name="Clavel T."/>
        </authorList>
    </citation>
    <scope>NUCLEOTIDE SEQUENCE [LARGE SCALE GENOMIC DNA]</scope>
    <source>
        <strain evidence="2 3">DSM 109015</strain>
    </source>
</reference>
<comment type="caution">
    <text evidence="2">The sequence shown here is derived from an EMBL/GenBank/DDBJ whole genome shotgun (WGS) entry which is preliminary data.</text>
</comment>
<feature type="domain" description="DUF2344" evidence="1">
    <location>
        <begin position="4"/>
        <end position="179"/>
    </location>
</feature>
<dbReference type="Proteomes" id="UP000768567">
    <property type="component" value="Unassembled WGS sequence"/>
</dbReference>
<sequence length="214" mass="23993">MNTVRIWFEKRGEAAYISLLDLQRVMHRALKRSGLPVWYTKGFNPHIYLAFSCPLALGQESLCESCEVKTEEETPDYEAWAEALRPALPEGLRLVSIGPAVMKMGRIQAADYTITLPASAAQALDAYNARESVLVEKKTKSGKKQLDLKQYIPSVPYKVNGEQASFSIRLPAGDALNLNPALLVGHLQEQYGLPAWQCHILRTRIYAEDGIEFR</sequence>
<keyword evidence="3" id="KW-1185">Reference proteome</keyword>
<dbReference type="EMBL" id="JADCKC010000001">
    <property type="protein sequence ID" value="MBE5036666.1"/>
    <property type="molecule type" value="Genomic_DNA"/>
</dbReference>
<evidence type="ECO:0000313" key="3">
    <source>
        <dbReference type="Proteomes" id="UP000768567"/>
    </source>
</evidence>
<dbReference type="NCBIfam" id="TIGR03936">
    <property type="entry name" value="sam_1_link_chp"/>
    <property type="match status" value="1"/>
</dbReference>
<dbReference type="Pfam" id="PF10105">
    <property type="entry name" value="DUF2344"/>
    <property type="match status" value="1"/>
</dbReference>
<evidence type="ECO:0000313" key="2">
    <source>
        <dbReference type="EMBL" id="MBE5036666.1"/>
    </source>
</evidence>
<protein>
    <submittedName>
        <fullName evidence="2">DUF2344 domain-containing protein</fullName>
    </submittedName>
</protein>
<evidence type="ECO:0000259" key="1">
    <source>
        <dbReference type="Pfam" id="PF10105"/>
    </source>
</evidence>
<organism evidence="2 3">
    <name type="scientific">Gemmiger gallinarum</name>
    <dbReference type="NCBI Taxonomy" id="2779354"/>
    <lineage>
        <taxon>Bacteria</taxon>
        <taxon>Bacillati</taxon>
        <taxon>Bacillota</taxon>
        <taxon>Clostridia</taxon>
        <taxon>Eubacteriales</taxon>
        <taxon>Gemmiger</taxon>
    </lineage>
</organism>
<dbReference type="RefSeq" id="WP_193499958.1">
    <property type="nucleotide sequence ID" value="NZ_JADCKC010000001.1"/>
</dbReference>
<name>A0ABR9R0K4_9FIRM</name>
<proteinExistence type="predicted"/>